<dbReference type="InParanoid" id="V5FTG2"/>
<protein>
    <submittedName>
        <fullName evidence="2">Uncharacterized protein</fullName>
    </submittedName>
</protein>
<dbReference type="GO" id="GO:0006457">
    <property type="term" value="P:protein folding"/>
    <property type="evidence" value="ECO:0007669"/>
    <property type="project" value="TreeGrafter"/>
</dbReference>
<dbReference type="PANTHER" id="PTHR46035">
    <property type="entry name" value="TETRATRICOPEPTIDE REPEAT PROTEIN 4"/>
    <property type="match status" value="1"/>
</dbReference>
<dbReference type="GO" id="GO:0030544">
    <property type="term" value="F:Hsp70 protein binding"/>
    <property type="evidence" value="ECO:0007669"/>
    <property type="project" value="TreeGrafter"/>
</dbReference>
<dbReference type="GO" id="GO:0005829">
    <property type="term" value="C:cytosol"/>
    <property type="evidence" value="ECO:0007669"/>
    <property type="project" value="TreeGrafter"/>
</dbReference>
<comment type="caution">
    <text evidence="2">The sequence shown here is derived from an EMBL/GenBank/DDBJ whole genome shotgun (WGS) entry which is preliminary data.</text>
</comment>
<reference evidence="3" key="1">
    <citation type="journal article" date="2014" name="Genome Announc.">
        <title>Draft genome sequence of the formaldehyde-resistant fungus Byssochlamys spectabilis No. 5 (anamorph Paecilomyces variotii No. 5) (NBRC109023).</title>
        <authorList>
            <person name="Oka T."/>
            <person name="Ekino K."/>
            <person name="Fukuda K."/>
            <person name="Nomura Y."/>
        </authorList>
    </citation>
    <scope>NUCLEOTIDE SEQUENCE [LARGE SCALE GENOMIC DNA]</scope>
    <source>
        <strain evidence="3">No. 5 / NBRC 109023</strain>
    </source>
</reference>
<dbReference type="SUPFAM" id="SSF48452">
    <property type="entry name" value="TPR-like"/>
    <property type="match status" value="1"/>
</dbReference>
<evidence type="ECO:0000256" key="1">
    <source>
        <dbReference type="PROSITE-ProRule" id="PRU00339"/>
    </source>
</evidence>
<keyword evidence="3" id="KW-1185">Reference proteome</keyword>
<feature type="repeat" description="TPR" evidence="1">
    <location>
        <begin position="159"/>
        <end position="192"/>
    </location>
</feature>
<dbReference type="PROSITE" id="PS50005">
    <property type="entry name" value="TPR"/>
    <property type="match status" value="1"/>
</dbReference>
<dbReference type="OrthoDB" id="433738at2759"/>
<dbReference type="GO" id="GO:0005634">
    <property type="term" value="C:nucleus"/>
    <property type="evidence" value="ECO:0007669"/>
    <property type="project" value="TreeGrafter"/>
</dbReference>
<dbReference type="Gene3D" id="1.25.40.10">
    <property type="entry name" value="Tetratricopeptide repeat domain"/>
    <property type="match status" value="1"/>
</dbReference>
<dbReference type="EMBL" id="BAUL01000008">
    <property type="protein sequence ID" value="GAD91877.1"/>
    <property type="molecule type" value="Genomic_DNA"/>
</dbReference>
<sequence length="214" mass="23608">MAATDALDSFTQYPLQMDPSSKAISLATTSGQTASQTKSLTEELQALNTLHRSLISLDPPNIPPPPLPINPKRSAQITKLRDTANTAYRKGNYVESIKLYTLAIDMALGRPGWEPVSLVRDELSGLYANRAQAHMAEQKWPEGWVDAKSSVECKPVANAKGWWRGGKCLSEMGRWEEAKEWVERALEIEGKNGESGKELVALMVDIDEALKRTA</sequence>
<dbReference type="InterPro" id="IPR011990">
    <property type="entry name" value="TPR-like_helical_dom_sf"/>
</dbReference>
<name>V5FTG2_BYSSN</name>
<evidence type="ECO:0000313" key="2">
    <source>
        <dbReference type="EMBL" id="GAD91877.1"/>
    </source>
</evidence>
<dbReference type="HOGENOM" id="CLU_090376_2_0_1"/>
<dbReference type="PANTHER" id="PTHR46035:SF3">
    <property type="entry name" value="TRANSLOCATION PROTEIN SEC72"/>
    <property type="match status" value="1"/>
</dbReference>
<dbReference type="Proteomes" id="UP000018001">
    <property type="component" value="Unassembled WGS sequence"/>
</dbReference>
<keyword evidence="1" id="KW-0802">TPR repeat</keyword>
<accession>V5FTG2</accession>
<dbReference type="eggNOG" id="ENOG502S442">
    <property type="taxonomic scope" value="Eukaryota"/>
</dbReference>
<gene>
    <name evidence="2" type="ORF">PVAR5_0459</name>
</gene>
<proteinExistence type="predicted"/>
<dbReference type="InterPro" id="IPR019734">
    <property type="entry name" value="TPR_rpt"/>
</dbReference>
<organism evidence="2 3">
    <name type="scientific">Byssochlamys spectabilis (strain No. 5 / NBRC 109023)</name>
    <name type="common">Paecilomyces variotii</name>
    <dbReference type="NCBI Taxonomy" id="1356009"/>
    <lineage>
        <taxon>Eukaryota</taxon>
        <taxon>Fungi</taxon>
        <taxon>Dikarya</taxon>
        <taxon>Ascomycota</taxon>
        <taxon>Pezizomycotina</taxon>
        <taxon>Eurotiomycetes</taxon>
        <taxon>Eurotiomycetidae</taxon>
        <taxon>Eurotiales</taxon>
        <taxon>Thermoascaceae</taxon>
        <taxon>Paecilomyces</taxon>
    </lineage>
</organism>
<dbReference type="GO" id="GO:0051879">
    <property type="term" value="F:Hsp90 protein binding"/>
    <property type="evidence" value="ECO:0007669"/>
    <property type="project" value="TreeGrafter"/>
</dbReference>
<evidence type="ECO:0000313" key="3">
    <source>
        <dbReference type="Proteomes" id="UP000018001"/>
    </source>
</evidence>
<dbReference type="AlphaFoldDB" id="V5FTG2"/>